<evidence type="ECO:0000313" key="2">
    <source>
        <dbReference type="Proteomes" id="UP000197156"/>
    </source>
</evidence>
<dbReference type="AlphaFoldDB" id="A0A218P4I3"/>
<sequence length="254" mass="27981">MRKGYMGIIGVLLVLTVLVSGCISGGGSGGGNSPTTTTTRSLPFTKGQLESAVAGIESYEYVMDIKTYNGTNLTAALHSKVAIDKKNEMKSSITVASRTGKLVYEVYYYTTKAGFVTLTNRSGLVNWQFSCYEKGKGPELNSTLLDNLWRGFPLENATVTAEGDYYLITVNHTLWSEGRTEKDYSGTVTVKLTRDLIPVEILQRAYYTKDNERWVDEIKIEISGINSASVEPPQPLVSYLEGQGLDMEELFSEC</sequence>
<dbReference type="GeneID" id="33325047"/>
<protein>
    <submittedName>
        <fullName evidence="1">Uncharacterized protein</fullName>
    </submittedName>
</protein>
<name>A0A218P4I3_THECE</name>
<evidence type="ECO:0000313" key="1">
    <source>
        <dbReference type="EMBL" id="ASI99826.1"/>
    </source>
</evidence>
<proteinExistence type="predicted"/>
<gene>
    <name evidence="1" type="ORF">A3L02_09740</name>
</gene>
<dbReference type="OrthoDB" id="98427at2157"/>
<dbReference type="KEGG" id="tce:A3L02_09740"/>
<organism evidence="1 2">
    <name type="scientific">Thermococcus celer Vu 13 = JCM 8558</name>
    <dbReference type="NCBI Taxonomy" id="1293037"/>
    <lineage>
        <taxon>Archaea</taxon>
        <taxon>Methanobacteriati</taxon>
        <taxon>Methanobacteriota</taxon>
        <taxon>Thermococci</taxon>
        <taxon>Thermococcales</taxon>
        <taxon>Thermococcaceae</taxon>
        <taxon>Thermococcus</taxon>
    </lineage>
</organism>
<dbReference type="RefSeq" id="WP_088863740.1">
    <property type="nucleotide sequence ID" value="NZ_CP014854.1"/>
</dbReference>
<dbReference type="Proteomes" id="UP000197156">
    <property type="component" value="Chromosome"/>
</dbReference>
<accession>A0A218P4I3</accession>
<keyword evidence="2" id="KW-1185">Reference proteome</keyword>
<dbReference type="EMBL" id="CP014854">
    <property type="protein sequence ID" value="ASI99826.1"/>
    <property type="molecule type" value="Genomic_DNA"/>
</dbReference>
<reference evidence="1 2" key="1">
    <citation type="submission" date="2016-03" db="EMBL/GenBank/DDBJ databases">
        <title>Complete genome sequence of Thermococcus celer.</title>
        <authorList>
            <person name="Oger P.M."/>
        </authorList>
    </citation>
    <scope>NUCLEOTIDE SEQUENCE [LARGE SCALE GENOMIC DNA]</scope>
    <source>
        <strain evidence="1 2">Vu 13</strain>
    </source>
</reference>
<dbReference type="PROSITE" id="PS51257">
    <property type="entry name" value="PROKAR_LIPOPROTEIN"/>
    <property type="match status" value="1"/>
</dbReference>